<dbReference type="EMBL" id="OA884082">
    <property type="protein sequence ID" value="CAD7280264.1"/>
    <property type="molecule type" value="Genomic_DNA"/>
</dbReference>
<dbReference type="Pfam" id="PF04707">
    <property type="entry name" value="PRELI"/>
    <property type="match status" value="1"/>
</dbReference>
<feature type="domain" description="PRELI/MSF1" evidence="1">
    <location>
        <begin position="2"/>
        <end position="175"/>
    </location>
</feature>
<sequence>MVKFCAGSFLFPYTWDVVARGLWVRYPNSQSTHVLSEDTLERYVENGKLFTRRLLVKTNPAPKWADRFISKRFVNIVEESIVDPEAQTVVTYTRNIGFTHVMNVVERVVYRKTDPAKLGEEDGFTIAERSAWLSSGVRGFAFAIEKFSLERFKHNTKKANAGLAESIQRMLGVHPVSKIESASSGEKLRVAAAAKAKELKELARSKAEPVYAACRHREDAV</sequence>
<dbReference type="InterPro" id="IPR006797">
    <property type="entry name" value="PRELI/MSF1_dom"/>
</dbReference>
<dbReference type="OrthoDB" id="341300at2759"/>
<dbReference type="EMBL" id="CAJPEX010002045">
    <property type="protein sequence ID" value="CAG0920416.1"/>
    <property type="molecule type" value="Genomic_DNA"/>
</dbReference>
<protein>
    <recommendedName>
        <fullName evidence="1">PRELI/MSF1 domain-containing protein</fullName>
    </recommendedName>
</protein>
<dbReference type="AlphaFoldDB" id="A0A7R9BRM8"/>
<evidence type="ECO:0000259" key="1">
    <source>
        <dbReference type="PROSITE" id="PS50904"/>
    </source>
</evidence>
<organism evidence="2">
    <name type="scientific">Notodromas monacha</name>
    <dbReference type="NCBI Taxonomy" id="399045"/>
    <lineage>
        <taxon>Eukaryota</taxon>
        <taxon>Metazoa</taxon>
        <taxon>Ecdysozoa</taxon>
        <taxon>Arthropoda</taxon>
        <taxon>Crustacea</taxon>
        <taxon>Oligostraca</taxon>
        <taxon>Ostracoda</taxon>
        <taxon>Podocopa</taxon>
        <taxon>Podocopida</taxon>
        <taxon>Cypridocopina</taxon>
        <taxon>Cypridoidea</taxon>
        <taxon>Cyprididae</taxon>
        <taxon>Notodromas</taxon>
    </lineage>
</organism>
<dbReference type="PANTHER" id="PTHR11158">
    <property type="entry name" value="MSF1/PX19 RELATED"/>
    <property type="match status" value="1"/>
</dbReference>
<name>A0A7R9BRM8_9CRUS</name>
<dbReference type="PROSITE" id="PS50904">
    <property type="entry name" value="PRELI_MSF1"/>
    <property type="match status" value="1"/>
</dbReference>
<evidence type="ECO:0000313" key="3">
    <source>
        <dbReference type="Proteomes" id="UP000678499"/>
    </source>
</evidence>
<gene>
    <name evidence="2" type="ORF">NMOB1V02_LOCUS7926</name>
</gene>
<proteinExistence type="predicted"/>
<dbReference type="GO" id="GO:0005758">
    <property type="term" value="C:mitochondrial intermembrane space"/>
    <property type="evidence" value="ECO:0007669"/>
    <property type="project" value="InterPro"/>
</dbReference>
<keyword evidence="3" id="KW-1185">Reference proteome</keyword>
<dbReference type="InterPro" id="IPR037365">
    <property type="entry name" value="Slowmo/Ups"/>
</dbReference>
<reference evidence="2" key="1">
    <citation type="submission" date="2020-11" db="EMBL/GenBank/DDBJ databases">
        <authorList>
            <person name="Tran Van P."/>
        </authorList>
    </citation>
    <scope>NUCLEOTIDE SEQUENCE</scope>
</reference>
<accession>A0A7R9BRM8</accession>
<dbReference type="Proteomes" id="UP000678499">
    <property type="component" value="Unassembled WGS sequence"/>
</dbReference>
<evidence type="ECO:0000313" key="2">
    <source>
        <dbReference type="EMBL" id="CAD7280264.1"/>
    </source>
</evidence>